<evidence type="ECO:0000313" key="7">
    <source>
        <dbReference type="EMBL" id="BET97384.1"/>
    </source>
</evidence>
<dbReference type="InterPro" id="IPR002372">
    <property type="entry name" value="PQQ_rpt_dom"/>
</dbReference>
<keyword evidence="1 4" id="KW-0732">Signal</keyword>
<reference evidence="7 8" key="1">
    <citation type="submission" date="2023-10" db="EMBL/GenBank/DDBJ databases">
        <title>Xenorhabdus taiwanensis sp. nov., a symbiotic bacterium associated with the entomopathogenic nematode Steinernema taiwanensis.</title>
        <authorList>
            <person name="Tseng C.T."/>
            <person name="Shu H.Y."/>
            <person name="Chen M.H."/>
            <person name="Fang Y.J."/>
            <person name="Wu T.L."/>
            <person name="Lin Y.C."/>
            <person name="Huang C.J."/>
        </authorList>
    </citation>
    <scope>NUCLEOTIDE SEQUENCE [LARGE SCALE GENOMIC DNA]</scope>
    <source>
        <strain evidence="7 8">TCT-1</strain>
    </source>
</reference>
<feature type="domain" description="Pyrrolo-quinoline quinone repeat" evidence="6">
    <location>
        <begin position="75"/>
        <end position="317"/>
    </location>
</feature>
<dbReference type="InterPro" id="IPR018391">
    <property type="entry name" value="PQQ_b-propeller_rpt"/>
</dbReference>
<evidence type="ECO:0000256" key="1">
    <source>
        <dbReference type="ARBA" id="ARBA00022729"/>
    </source>
</evidence>
<dbReference type="RefSeq" id="WP_374051075.1">
    <property type="nucleotide sequence ID" value="NZ_AP028978.1"/>
</dbReference>
<feature type="chain" id="PRO_5046766946" description="Outer membrane protein assembly factor BamB" evidence="5">
    <location>
        <begin position="19"/>
        <end position="390"/>
    </location>
</feature>
<dbReference type="InterPro" id="IPR017687">
    <property type="entry name" value="BamB"/>
</dbReference>
<dbReference type="Gene3D" id="2.130.10.10">
    <property type="entry name" value="YVTN repeat-like/Quinoprotein amine dehydrogenase"/>
    <property type="match status" value="1"/>
</dbReference>
<accession>A0ABN7C4S2</accession>
<evidence type="ECO:0000256" key="5">
    <source>
        <dbReference type="SAM" id="SignalP"/>
    </source>
</evidence>
<sequence>MQLRKTLLVGLVASVLLAGCSSEQDTVTMSPLPKVENQFKPRIVWDKSVGSGTGEYYSHLSPTWQGSTAYVADRHGVVKAFDIDSGKEIWATDLSEKTGLLSSRLPALLSGGLTVSGDRLYVGTEKAKVIALDVTDGKVEWESTVAGEALSRPVVSDGFVLIHTGNGMLQALNETDGRIAWSVNMDTPSLSVRGESAPAVAYGAAIVGGDNGRISAVLLSEGQLIWQQRISQVTGSTEIDRLNDVDMTPVISDNIIYAIAYNGNLVAMDMRSGQIIWKRDLGSVHDMVVTDNNIFIVDQDDHILSLRKSDGVTLWSQNDLLHRNLTAPEMYNGYLVVGDAEGYLHWLNMADGKFVAQNKVDGSGLLSRPVVASDKLMLQAKDGTVYLYTR</sequence>
<evidence type="ECO:0000313" key="8">
    <source>
        <dbReference type="Proteomes" id="UP001529514"/>
    </source>
</evidence>
<comment type="subunit">
    <text evidence="4">Part of the Bam complex, which is composed of the outer membrane protein BamA, and four lipoproteins BamB, BamC, BamD and BamE.</text>
</comment>
<dbReference type="InterPro" id="IPR011047">
    <property type="entry name" value="Quinoprotein_ADH-like_sf"/>
</dbReference>
<keyword evidence="4" id="KW-0449">Lipoprotein</keyword>
<proteinExistence type="inferred from homology"/>
<dbReference type="SUPFAM" id="SSF50998">
    <property type="entry name" value="Quinoprotein alcohol dehydrogenase-like"/>
    <property type="match status" value="1"/>
</dbReference>
<dbReference type="Proteomes" id="UP001529514">
    <property type="component" value="Chromosome"/>
</dbReference>
<evidence type="ECO:0000256" key="2">
    <source>
        <dbReference type="ARBA" id="ARBA00023136"/>
    </source>
</evidence>
<organism evidence="7 8">
    <name type="scientific">Xenorhabdus taiwanensis</name>
    <dbReference type="NCBI Taxonomy" id="3085177"/>
    <lineage>
        <taxon>Bacteria</taxon>
        <taxon>Pseudomonadati</taxon>
        <taxon>Pseudomonadota</taxon>
        <taxon>Gammaproteobacteria</taxon>
        <taxon>Enterobacterales</taxon>
        <taxon>Morganellaceae</taxon>
        <taxon>Xenorhabdus</taxon>
    </lineage>
</organism>
<dbReference type="PANTHER" id="PTHR34512">
    <property type="entry name" value="CELL SURFACE PROTEIN"/>
    <property type="match status" value="1"/>
</dbReference>
<dbReference type="HAMAP" id="MF_00923">
    <property type="entry name" value="OM_assembly_BamB"/>
    <property type="match status" value="1"/>
</dbReference>
<evidence type="ECO:0000256" key="4">
    <source>
        <dbReference type="HAMAP-Rule" id="MF_00923"/>
    </source>
</evidence>
<dbReference type="PANTHER" id="PTHR34512:SF30">
    <property type="entry name" value="OUTER MEMBRANE PROTEIN ASSEMBLY FACTOR BAMB"/>
    <property type="match status" value="1"/>
</dbReference>
<dbReference type="EMBL" id="AP028978">
    <property type="protein sequence ID" value="BET97384.1"/>
    <property type="molecule type" value="Genomic_DNA"/>
</dbReference>
<keyword evidence="2 4" id="KW-0472">Membrane</keyword>
<comment type="function">
    <text evidence="4">Part of the outer membrane protein assembly complex, which is involved in assembly and insertion of beta-barrel proteins into the outer membrane.</text>
</comment>
<dbReference type="NCBIfam" id="TIGR03300">
    <property type="entry name" value="assembly_YfgL"/>
    <property type="match status" value="1"/>
</dbReference>
<protein>
    <recommendedName>
        <fullName evidence="4">Outer membrane protein assembly factor BamB</fullName>
    </recommendedName>
</protein>
<name>A0ABN7C4S2_9GAMM</name>
<evidence type="ECO:0000259" key="6">
    <source>
        <dbReference type="Pfam" id="PF13360"/>
    </source>
</evidence>
<keyword evidence="8" id="KW-1185">Reference proteome</keyword>
<gene>
    <name evidence="4 7" type="primary">bamB</name>
    <name evidence="7" type="ORF">TCT1_23050</name>
</gene>
<dbReference type="SMART" id="SM00564">
    <property type="entry name" value="PQQ"/>
    <property type="match status" value="7"/>
</dbReference>
<dbReference type="Pfam" id="PF13360">
    <property type="entry name" value="PQQ_2"/>
    <property type="match status" value="1"/>
</dbReference>
<dbReference type="InterPro" id="IPR015943">
    <property type="entry name" value="WD40/YVTN_repeat-like_dom_sf"/>
</dbReference>
<keyword evidence="3 4" id="KW-0998">Cell outer membrane</keyword>
<dbReference type="PROSITE" id="PS51257">
    <property type="entry name" value="PROKAR_LIPOPROTEIN"/>
    <property type="match status" value="1"/>
</dbReference>
<feature type="signal peptide" evidence="5">
    <location>
        <begin position="1"/>
        <end position="18"/>
    </location>
</feature>
<evidence type="ECO:0000256" key="3">
    <source>
        <dbReference type="ARBA" id="ARBA00023237"/>
    </source>
</evidence>
<comment type="similarity">
    <text evidence="4">Belongs to the BamB family.</text>
</comment>
<keyword evidence="4" id="KW-0564">Palmitate</keyword>
<dbReference type="NCBIfam" id="NF008351">
    <property type="entry name" value="PRK11138.1"/>
    <property type="match status" value="1"/>
</dbReference>
<comment type="subcellular location">
    <subcellularLocation>
        <location evidence="4">Cell outer membrane</location>
        <topology evidence="4">Lipid-anchor</topology>
    </subcellularLocation>
</comment>